<name>A0A1B9ILK6_9TREE</name>
<feature type="compositionally biased region" description="Low complexity" evidence="1">
    <location>
        <begin position="29"/>
        <end position="45"/>
    </location>
</feature>
<keyword evidence="3" id="KW-1185">Reference proteome</keyword>
<reference evidence="3" key="2">
    <citation type="submission" date="2013-12" db="EMBL/GenBank/DDBJ databases">
        <title>Evolution of pathogenesis and genome organization in the Tremellales.</title>
        <authorList>
            <person name="Cuomo C."/>
            <person name="Litvintseva A."/>
            <person name="Heitman J."/>
            <person name="Chen Y."/>
            <person name="Sun S."/>
            <person name="Springer D."/>
            <person name="Dromer F."/>
            <person name="Young S."/>
            <person name="Zeng Q."/>
            <person name="Chapman S."/>
            <person name="Gujja S."/>
            <person name="Saif S."/>
            <person name="Birren B."/>
        </authorList>
    </citation>
    <scope>NUCLEOTIDE SEQUENCE [LARGE SCALE GENOMIC DNA]</scope>
    <source>
        <strain evidence="3">CBS 10435</strain>
    </source>
</reference>
<reference evidence="2 3" key="1">
    <citation type="submission" date="2013-07" db="EMBL/GenBank/DDBJ databases">
        <title>The Genome Sequence of Kwoniella mangroviensis CBS10435.</title>
        <authorList>
            <consortium name="The Broad Institute Genome Sequencing Platform"/>
            <person name="Cuomo C."/>
            <person name="Litvintseva A."/>
            <person name="Chen Y."/>
            <person name="Heitman J."/>
            <person name="Sun S."/>
            <person name="Springer D."/>
            <person name="Dromer F."/>
            <person name="Young S.K."/>
            <person name="Zeng Q."/>
            <person name="Gargeya S."/>
            <person name="Fitzgerald M."/>
            <person name="Abouelleil A."/>
            <person name="Alvarado L."/>
            <person name="Berlin A.M."/>
            <person name="Chapman S.B."/>
            <person name="Dewar J."/>
            <person name="Goldberg J."/>
            <person name="Griggs A."/>
            <person name="Gujja S."/>
            <person name="Hansen M."/>
            <person name="Howarth C."/>
            <person name="Imamovic A."/>
            <person name="Larimer J."/>
            <person name="McCowan C."/>
            <person name="Murphy C."/>
            <person name="Pearson M."/>
            <person name="Priest M."/>
            <person name="Roberts A."/>
            <person name="Saif S."/>
            <person name="Shea T."/>
            <person name="Sykes S."/>
            <person name="Wortman J."/>
            <person name="Nusbaum C."/>
            <person name="Birren B."/>
        </authorList>
    </citation>
    <scope>NUCLEOTIDE SEQUENCE [LARGE SCALE GENOMIC DNA]</scope>
    <source>
        <strain evidence="2 3">CBS 10435</strain>
    </source>
</reference>
<gene>
    <name evidence="2" type="ORF">L486_06399</name>
</gene>
<accession>A0A1B9ILK6</accession>
<feature type="region of interest" description="Disordered" evidence="1">
    <location>
        <begin position="290"/>
        <end position="320"/>
    </location>
</feature>
<evidence type="ECO:0000313" key="3">
    <source>
        <dbReference type="Proteomes" id="UP000092583"/>
    </source>
</evidence>
<proteinExistence type="predicted"/>
<dbReference type="AlphaFoldDB" id="A0A1B9ILK6"/>
<evidence type="ECO:0000313" key="2">
    <source>
        <dbReference type="EMBL" id="OCF56455.1"/>
    </source>
</evidence>
<feature type="region of interest" description="Disordered" evidence="1">
    <location>
        <begin position="26"/>
        <end position="59"/>
    </location>
</feature>
<dbReference type="Proteomes" id="UP000092583">
    <property type="component" value="Unassembled WGS sequence"/>
</dbReference>
<feature type="compositionally biased region" description="Polar residues" evidence="1">
    <location>
        <begin position="290"/>
        <end position="299"/>
    </location>
</feature>
<evidence type="ECO:0000256" key="1">
    <source>
        <dbReference type="SAM" id="MobiDB-lite"/>
    </source>
</evidence>
<organism evidence="2 3">
    <name type="scientific">Kwoniella mangroviensis CBS 10435</name>
    <dbReference type="NCBI Taxonomy" id="1331196"/>
    <lineage>
        <taxon>Eukaryota</taxon>
        <taxon>Fungi</taxon>
        <taxon>Dikarya</taxon>
        <taxon>Basidiomycota</taxon>
        <taxon>Agaricomycotina</taxon>
        <taxon>Tremellomycetes</taxon>
        <taxon>Tremellales</taxon>
        <taxon>Cryptococcaceae</taxon>
        <taxon>Kwoniella</taxon>
    </lineage>
</organism>
<protein>
    <submittedName>
        <fullName evidence="2">Uncharacterized protein</fullName>
    </submittedName>
</protein>
<sequence length="320" mass="35713">MPELSETPSEKSYFWLRREDEEPILDTRSSYGDGLLGDSGSEASGIPSLTPDTIKPGVSKDPIFDDDEDGEGNSVEFIIDASKRAEHNAKLIRILRSHLQGEISTHCWESDQQCYTRFSEDIQNLPTGTSIDEYITLLQDVRIECGFEHSFNLGDDEQVQRRLDAIHAWTDLQSADYVLPRYSSSTLQGFLSFHSVQNDKMPSMEEVLAEKTRLAEQGDSSYGTWAGSFFEKLRGKQSLTNDDKASLKQFAYWNRGYRPGNSMGLSEAQHRGRKAFCDTFVPKVSISSVSSHTANSTGDSVVPRLPAPPRALDGSNLIQL</sequence>
<dbReference type="EMBL" id="KV700091">
    <property type="protein sequence ID" value="OCF56455.1"/>
    <property type="molecule type" value="Genomic_DNA"/>
</dbReference>